<comment type="caution">
    <text evidence="1">The sequence shown here is derived from an EMBL/GenBank/DDBJ whole genome shotgun (WGS) entry which is preliminary data.</text>
</comment>
<dbReference type="EMBL" id="RPFL01000001">
    <property type="protein sequence ID" value="RPD90938.1"/>
    <property type="molecule type" value="Genomic_DNA"/>
</dbReference>
<protein>
    <submittedName>
        <fullName evidence="1">Uncharacterized protein</fullName>
    </submittedName>
</protein>
<evidence type="ECO:0000313" key="1">
    <source>
        <dbReference type="EMBL" id="RPD90938.1"/>
    </source>
</evidence>
<dbReference type="KEGG" id="nwx:CGZ65_12270"/>
<accession>A0A3N4N758</accession>
<evidence type="ECO:0000313" key="2">
    <source>
        <dbReference type="Proteomes" id="UP000272412"/>
    </source>
</evidence>
<reference evidence="1 2" key="1">
    <citation type="submission" date="2018-11" db="EMBL/GenBank/DDBJ databases">
        <title>Neisseria weixii sp. nov. isolated from the rectal contents of plateau pika (Ochotona cruzoniae).</title>
        <authorList>
            <person name="Zhang G."/>
        </authorList>
    </citation>
    <scope>NUCLEOTIDE SEQUENCE [LARGE SCALE GENOMIC DNA]</scope>
    <source>
        <strain evidence="1 2">10009</strain>
    </source>
</reference>
<dbReference type="Proteomes" id="UP000272412">
    <property type="component" value="Unassembled WGS sequence"/>
</dbReference>
<organism evidence="1 2">
    <name type="scientific">Neisseria weixii</name>
    <dbReference type="NCBI Taxonomy" id="1853276"/>
    <lineage>
        <taxon>Bacteria</taxon>
        <taxon>Pseudomonadati</taxon>
        <taxon>Pseudomonadota</taxon>
        <taxon>Betaproteobacteria</taxon>
        <taxon>Neisseriales</taxon>
        <taxon>Neisseriaceae</taxon>
        <taxon>Neisseria</taxon>
    </lineage>
</organism>
<sequence>MTAGVRKPAIVEMGTARRDGLIERLTSLGLGRSIPEPPTRAASILWSVTMPMGMREGGKLLFDGD</sequence>
<proteinExistence type="predicted"/>
<gene>
    <name evidence="1" type="ORF">EGK74_00905</name>
</gene>
<keyword evidence="2" id="KW-1185">Reference proteome</keyword>
<name>A0A3N4N758_9NEIS</name>
<dbReference type="AlphaFoldDB" id="A0A3N4N758"/>